<dbReference type="RefSeq" id="WP_342591470.1">
    <property type="nucleotide sequence ID" value="NZ_JAGINX010000001.1"/>
</dbReference>
<feature type="DNA-binding region" description="H-T-H motif" evidence="4">
    <location>
        <begin position="18"/>
        <end position="37"/>
    </location>
</feature>
<dbReference type="Gene3D" id="1.10.357.10">
    <property type="entry name" value="Tetracycline Repressor, domain 2"/>
    <property type="match status" value="1"/>
</dbReference>
<organism evidence="6 7">
    <name type="scientific">Nesterenkonia lacusekhoensis</name>
    <dbReference type="NCBI Taxonomy" id="150832"/>
    <lineage>
        <taxon>Bacteria</taxon>
        <taxon>Bacillati</taxon>
        <taxon>Actinomycetota</taxon>
        <taxon>Actinomycetes</taxon>
        <taxon>Micrococcales</taxon>
        <taxon>Micrococcaceae</taxon>
        <taxon>Nesterenkonia</taxon>
    </lineage>
</organism>
<evidence type="ECO:0000313" key="7">
    <source>
        <dbReference type="Proteomes" id="UP001519331"/>
    </source>
</evidence>
<dbReference type="InterPro" id="IPR050109">
    <property type="entry name" value="HTH-type_TetR-like_transc_reg"/>
</dbReference>
<dbReference type="PANTHER" id="PTHR30055">
    <property type="entry name" value="HTH-TYPE TRANSCRIPTIONAL REGULATOR RUTR"/>
    <property type="match status" value="1"/>
</dbReference>
<dbReference type="InterPro" id="IPR003012">
    <property type="entry name" value="Tet_transcr_reg_TetR"/>
</dbReference>
<protein>
    <submittedName>
        <fullName evidence="6">AcrR family transcriptional regulator</fullName>
    </submittedName>
</protein>
<evidence type="ECO:0000259" key="5">
    <source>
        <dbReference type="PROSITE" id="PS50977"/>
    </source>
</evidence>
<keyword evidence="1" id="KW-0805">Transcription regulation</keyword>
<keyword evidence="7" id="KW-1185">Reference proteome</keyword>
<feature type="domain" description="HTH tetR-type" evidence="5">
    <location>
        <begin position="1"/>
        <end position="55"/>
    </location>
</feature>
<dbReference type="InterPro" id="IPR036271">
    <property type="entry name" value="Tet_transcr_reg_TetR-rel_C_sf"/>
</dbReference>
<proteinExistence type="predicted"/>
<dbReference type="SUPFAM" id="SSF48498">
    <property type="entry name" value="Tetracyclin repressor-like, C-terminal domain"/>
    <property type="match status" value="1"/>
</dbReference>
<keyword evidence="3" id="KW-0804">Transcription</keyword>
<dbReference type="PROSITE" id="PS50977">
    <property type="entry name" value="HTH_TETR_2"/>
    <property type="match status" value="1"/>
</dbReference>
<evidence type="ECO:0000256" key="3">
    <source>
        <dbReference type="ARBA" id="ARBA00023163"/>
    </source>
</evidence>
<keyword evidence="2 4" id="KW-0238">DNA-binding</keyword>
<sequence length="191" mass="20612">MIEAALRILDDQGLPNLSMRQLAESLGVRPGALYWYFDSKQALLADVSRRILAPMYSATVEGDSLHERALRTGVQLRDCLLAYRDGAELVSSSLALGLVVSPVHTKLGIDQQKPEDQHPLVLTAAEAVTHFVVGFTFHEQQRTQAEALGVTGAADDITPQAVANSSPAQGGEFRSVLELICHGLQTLEPSP</sequence>
<dbReference type="PRINTS" id="PR00455">
    <property type="entry name" value="HTHTETR"/>
</dbReference>
<comment type="caution">
    <text evidence="6">The sequence shown here is derived from an EMBL/GenBank/DDBJ whole genome shotgun (WGS) entry which is preliminary data.</text>
</comment>
<dbReference type="Pfam" id="PF00440">
    <property type="entry name" value="TetR_N"/>
    <property type="match status" value="1"/>
</dbReference>
<dbReference type="PRINTS" id="PR00400">
    <property type="entry name" value="TETREPRESSOR"/>
</dbReference>
<dbReference type="SUPFAM" id="SSF46689">
    <property type="entry name" value="Homeodomain-like"/>
    <property type="match status" value="1"/>
</dbReference>
<dbReference type="Gene3D" id="1.10.10.60">
    <property type="entry name" value="Homeodomain-like"/>
    <property type="match status" value="1"/>
</dbReference>
<evidence type="ECO:0000256" key="4">
    <source>
        <dbReference type="PROSITE-ProRule" id="PRU00335"/>
    </source>
</evidence>
<evidence type="ECO:0000256" key="2">
    <source>
        <dbReference type="ARBA" id="ARBA00023125"/>
    </source>
</evidence>
<accession>A0ABS4T5C9</accession>
<dbReference type="PANTHER" id="PTHR30055:SF234">
    <property type="entry name" value="HTH-TYPE TRANSCRIPTIONAL REGULATOR BETI"/>
    <property type="match status" value="1"/>
</dbReference>
<dbReference type="InterPro" id="IPR009057">
    <property type="entry name" value="Homeodomain-like_sf"/>
</dbReference>
<gene>
    <name evidence="6" type="ORF">JOF45_002122</name>
</gene>
<reference evidence="6 7" key="1">
    <citation type="submission" date="2021-03" db="EMBL/GenBank/DDBJ databases">
        <title>Sequencing the genomes of 1000 actinobacteria strains.</title>
        <authorList>
            <person name="Klenk H.-P."/>
        </authorList>
    </citation>
    <scope>NUCLEOTIDE SEQUENCE [LARGE SCALE GENOMIC DNA]</scope>
    <source>
        <strain evidence="6 7">DSM 12544</strain>
    </source>
</reference>
<dbReference type="EMBL" id="JAGINX010000001">
    <property type="protein sequence ID" value="MBP2319103.1"/>
    <property type="molecule type" value="Genomic_DNA"/>
</dbReference>
<dbReference type="Proteomes" id="UP001519331">
    <property type="component" value="Unassembled WGS sequence"/>
</dbReference>
<evidence type="ECO:0000313" key="6">
    <source>
        <dbReference type="EMBL" id="MBP2319103.1"/>
    </source>
</evidence>
<name>A0ABS4T5C9_9MICC</name>
<evidence type="ECO:0000256" key="1">
    <source>
        <dbReference type="ARBA" id="ARBA00023015"/>
    </source>
</evidence>
<dbReference type="InterPro" id="IPR001647">
    <property type="entry name" value="HTH_TetR"/>
</dbReference>